<name>A0A373FR11_COMTE</name>
<dbReference type="EMBL" id="QURR01000002">
    <property type="protein sequence ID" value="RGE46566.1"/>
    <property type="molecule type" value="Genomic_DNA"/>
</dbReference>
<evidence type="ECO:0000313" key="2">
    <source>
        <dbReference type="Proteomes" id="UP000261948"/>
    </source>
</evidence>
<protein>
    <submittedName>
        <fullName evidence="1">Uncharacterized protein</fullName>
    </submittedName>
</protein>
<proteinExistence type="predicted"/>
<accession>A0A373FR11</accession>
<dbReference type="Proteomes" id="UP000261948">
    <property type="component" value="Unassembled WGS sequence"/>
</dbReference>
<comment type="caution">
    <text evidence="1">The sequence shown here is derived from an EMBL/GenBank/DDBJ whole genome shotgun (WGS) entry which is preliminary data.</text>
</comment>
<reference evidence="1 2" key="1">
    <citation type="submission" date="2018-08" db="EMBL/GenBank/DDBJ databases">
        <title>Comamonas testosteroni strain SWCO2.</title>
        <authorList>
            <person name="Jiang N."/>
            <person name="Zhang X.Z."/>
        </authorList>
    </citation>
    <scope>NUCLEOTIDE SEQUENCE [LARGE SCALE GENOMIC DNA]</scope>
    <source>
        <strain evidence="1 2">SWCO2</strain>
    </source>
</reference>
<keyword evidence="2" id="KW-1185">Reference proteome</keyword>
<dbReference type="AlphaFoldDB" id="A0A373FR11"/>
<organism evidence="1 2">
    <name type="scientific">Comamonas testosteroni</name>
    <name type="common">Pseudomonas testosteroni</name>
    <dbReference type="NCBI Taxonomy" id="285"/>
    <lineage>
        <taxon>Bacteria</taxon>
        <taxon>Pseudomonadati</taxon>
        <taxon>Pseudomonadota</taxon>
        <taxon>Betaproteobacteria</taxon>
        <taxon>Burkholderiales</taxon>
        <taxon>Comamonadaceae</taxon>
        <taxon>Comamonas</taxon>
    </lineage>
</organism>
<gene>
    <name evidence="1" type="ORF">DZC30_01980</name>
</gene>
<sequence length="76" mass="8407">MAPEIVSSLYEGVLDPDSWFQGMERLTAAIDSCLFHSAGVHKATGQVFGGLSNSTRPIEKVREYELYYTPTQEPPS</sequence>
<evidence type="ECO:0000313" key="1">
    <source>
        <dbReference type="EMBL" id="RGE46566.1"/>
    </source>
</evidence>